<evidence type="ECO:0000313" key="16">
    <source>
        <dbReference type="Proteomes" id="UP000886653"/>
    </source>
</evidence>
<dbReference type="AlphaFoldDB" id="A0A9P6TEG3"/>
<feature type="transmembrane region" description="Helical" evidence="13">
    <location>
        <begin position="22"/>
        <end position="42"/>
    </location>
</feature>
<dbReference type="GO" id="GO:0015677">
    <property type="term" value="P:copper ion import"/>
    <property type="evidence" value="ECO:0007669"/>
    <property type="project" value="TreeGrafter"/>
</dbReference>
<dbReference type="Proteomes" id="UP000886653">
    <property type="component" value="Unassembled WGS sequence"/>
</dbReference>
<feature type="transmembrane region" description="Helical" evidence="13">
    <location>
        <begin position="146"/>
        <end position="163"/>
    </location>
</feature>
<dbReference type="CDD" id="cd06186">
    <property type="entry name" value="NOX_Duox_like_FAD_NADP"/>
    <property type="match status" value="1"/>
</dbReference>
<evidence type="ECO:0000256" key="10">
    <source>
        <dbReference type="ARBA" id="ARBA00023065"/>
    </source>
</evidence>
<dbReference type="SFLD" id="SFLDS00052">
    <property type="entry name" value="Ferric_Reductase_Domain"/>
    <property type="match status" value="1"/>
</dbReference>
<keyword evidence="7" id="KW-0249">Electron transport</keyword>
<dbReference type="GO" id="GO:0052851">
    <property type="term" value="F:ferric-chelate reductase (NADPH) activity"/>
    <property type="evidence" value="ECO:0007669"/>
    <property type="project" value="UniProtKB-EC"/>
</dbReference>
<dbReference type="InterPro" id="IPR017938">
    <property type="entry name" value="Riboflavin_synthase-like_b-brl"/>
</dbReference>
<evidence type="ECO:0000313" key="15">
    <source>
        <dbReference type="EMBL" id="KAG0147713.1"/>
    </source>
</evidence>
<dbReference type="PANTHER" id="PTHR32361:SF28">
    <property type="entry name" value="FRP1P"/>
    <property type="match status" value="1"/>
</dbReference>
<dbReference type="InterPro" id="IPR039261">
    <property type="entry name" value="FNR_nucleotide-bd"/>
</dbReference>
<dbReference type="Pfam" id="PF01794">
    <property type="entry name" value="Ferric_reduct"/>
    <property type="match status" value="1"/>
</dbReference>
<dbReference type="Gene3D" id="3.40.50.80">
    <property type="entry name" value="Nucleotide-binding domain of ferredoxin-NADP reductase (FNR) module"/>
    <property type="match status" value="1"/>
</dbReference>
<keyword evidence="4" id="KW-0813">Transport</keyword>
<dbReference type="SFLD" id="SFLDG01168">
    <property type="entry name" value="Ferric_reductase_subgroup_(FRE"/>
    <property type="match status" value="1"/>
</dbReference>
<protein>
    <recommendedName>
        <fullName evidence="3">ferric-chelate reductase (NADPH)</fullName>
        <ecNumber evidence="3">1.16.1.9</ecNumber>
    </recommendedName>
</protein>
<comment type="subcellular location">
    <subcellularLocation>
        <location evidence="1">Cell membrane</location>
        <topology evidence="1">Multi-pass membrane protein</topology>
    </subcellularLocation>
</comment>
<dbReference type="InterPro" id="IPR013112">
    <property type="entry name" value="FAD-bd_8"/>
</dbReference>
<feature type="domain" description="FAD-binding FR-type" evidence="14">
    <location>
        <begin position="281"/>
        <end position="413"/>
    </location>
</feature>
<dbReference type="EC" id="1.16.1.9" evidence="3"/>
<dbReference type="GO" id="GO:0005886">
    <property type="term" value="C:plasma membrane"/>
    <property type="evidence" value="ECO:0007669"/>
    <property type="project" value="UniProtKB-SubCell"/>
</dbReference>
<comment type="caution">
    <text evidence="15">The sequence shown here is derived from an EMBL/GenBank/DDBJ whole genome shotgun (WGS) entry which is preliminary data.</text>
</comment>
<gene>
    <name evidence="15" type="ORF">CROQUDRAFT_670309</name>
</gene>
<evidence type="ECO:0000256" key="13">
    <source>
        <dbReference type="SAM" id="Phobius"/>
    </source>
</evidence>
<dbReference type="SUPFAM" id="SSF63380">
    <property type="entry name" value="Riboflavin synthase domain-like"/>
    <property type="match status" value="1"/>
</dbReference>
<feature type="transmembrane region" description="Helical" evidence="13">
    <location>
        <begin position="100"/>
        <end position="126"/>
    </location>
</feature>
<dbReference type="InterPro" id="IPR013121">
    <property type="entry name" value="Fe_red_NAD-bd_6"/>
</dbReference>
<accession>A0A9P6TEG3</accession>
<comment type="similarity">
    <text evidence="2">Belongs to the ferric reductase (FRE) family.</text>
</comment>
<keyword evidence="6 13" id="KW-0812">Transmembrane</keyword>
<dbReference type="Pfam" id="PF08030">
    <property type="entry name" value="NAD_binding_6"/>
    <property type="match status" value="1"/>
</dbReference>
<dbReference type="PANTHER" id="PTHR32361">
    <property type="entry name" value="FERRIC/CUPRIC REDUCTASE TRANSMEMBRANE COMPONENT"/>
    <property type="match status" value="1"/>
</dbReference>
<evidence type="ECO:0000256" key="4">
    <source>
        <dbReference type="ARBA" id="ARBA00022448"/>
    </source>
</evidence>
<keyword evidence="16" id="KW-1185">Reference proteome</keyword>
<sequence length="567" mass="62574">MASPPPRAPAGPMADLKLDHDLAFFFAYVVLAGFGLTVLFRLPSFLQHARKQGKYGYILSRPKKIHTSPTPAPPLPATNTGALLRNSAIRRGWWFVRKTLMIRIPLTSGLSVGKILVMMIYIALGITLSLYKNSGNAVSLSNFQRFGFLAIAQLPITFGLSMKNSPLGYLIGEGYEKLNFLHRFTGRLMFLFGLIHFALLMRIQVKNTGTIHIGHAPHYYGFSALVSMLVMGLMGFRMVRHWCYQLFLATHVLGYIVVLVTLWKHSLANHRYVYAAIACVGVDHILKAIKTRYSEATMSAMPGGLTRIEVHGVNDGWRAGQHVFLRVLNGRNVLEKHPFTIANAPRHSSLHTSDQALVLVAKAAGDFTRRIHHIAGSSSETLLEKRKDSDMSSLPQAQVRVLVEGPYGAFFYNFVEYETVVLCAGGSGFSYCMGVLEEIVGKGLRGEQIFTQNIEVIWVLRDSHYAEGYESAIGEVIREAAAHLKISIHLRLYLTTNTQESKTPMKSVSFDFKQGTRPDFKSLIGHTAKNSTSLAVGVCGPICLVDCVQAAVRGVDVGGLTKIAVHS</sequence>
<dbReference type="InterPro" id="IPR013130">
    <property type="entry name" value="Fe3_Rdtase_TM_dom"/>
</dbReference>
<dbReference type="SUPFAM" id="SSF52343">
    <property type="entry name" value="Ferredoxin reductase-like, C-terminal NADP-linked domain"/>
    <property type="match status" value="1"/>
</dbReference>
<keyword evidence="9" id="KW-0560">Oxidoreductase</keyword>
<dbReference type="InterPro" id="IPR017927">
    <property type="entry name" value="FAD-bd_FR_type"/>
</dbReference>
<evidence type="ECO:0000256" key="12">
    <source>
        <dbReference type="ARBA" id="ARBA00048483"/>
    </source>
</evidence>
<evidence type="ECO:0000259" key="14">
    <source>
        <dbReference type="PROSITE" id="PS51384"/>
    </source>
</evidence>
<keyword evidence="8 13" id="KW-1133">Transmembrane helix</keyword>
<evidence type="ECO:0000256" key="1">
    <source>
        <dbReference type="ARBA" id="ARBA00004651"/>
    </source>
</evidence>
<comment type="catalytic activity">
    <reaction evidence="12">
        <text>2 a Fe(II)-siderophore + NADP(+) + H(+) = 2 a Fe(III)-siderophore + NADPH</text>
        <dbReference type="Rhea" id="RHEA:28795"/>
        <dbReference type="Rhea" id="RHEA-COMP:11342"/>
        <dbReference type="Rhea" id="RHEA-COMP:11344"/>
        <dbReference type="ChEBI" id="CHEBI:15378"/>
        <dbReference type="ChEBI" id="CHEBI:29033"/>
        <dbReference type="ChEBI" id="CHEBI:29034"/>
        <dbReference type="ChEBI" id="CHEBI:57783"/>
        <dbReference type="ChEBI" id="CHEBI:58349"/>
        <dbReference type="EC" id="1.16.1.9"/>
    </reaction>
</comment>
<evidence type="ECO:0000256" key="5">
    <source>
        <dbReference type="ARBA" id="ARBA00022475"/>
    </source>
</evidence>
<evidence type="ECO:0000256" key="7">
    <source>
        <dbReference type="ARBA" id="ARBA00022982"/>
    </source>
</evidence>
<feature type="transmembrane region" description="Helical" evidence="13">
    <location>
        <begin position="217"/>
        <end position="236"/>
    </location>
</feature>
<organism evidence="15 16">
    <name type="scientific">Cronartium quercuum f. sp. fusiforme G11</name>
    <dbReference type="NCBI Taxonomy" id="708437"/>
    <lineage>
        <taxon>Eukaryota</taxon>
        <taxon>Fungi</taxon>
        <taxon>Dikarya</taxon>
        <taxon>Basidiomycota</taxon>
        <taxon>Pucciniomycotina</taxon>
        <taxon>Pucciniomycetes</taxon>
        <taxon>Pucciniales</taxon>
        <taxon>Coleosporiaceae</taxon>
        <taxon>Cronartium</taxon>
    </lineage>
</organism>
<keyword evidence="11 13" id="KW-0472">Membrane</keyword>
<dbReference type="EMBL" id="MU167244">
    <property type="protein sequence ID" value="KAG0147713.1"/>
    <property type="molecule type" value="Genomic_DNA"/>
</dbReference>
<dbReference type="PROSITE" id="PS51384">
    <property type="entry name" value="FAD_FR"/>
    <property type="match status" value="1"/>
</dbReference>
<evidence type="ECO:0000256" key="3">
    <source>
        <dbReference type="ARBA" id="ARBA00012668"/>
    </source>
</evidence>
<evidence type="ECO:0000256" key="8">
    <source>
        <dbReference type="ARBA" id="ARBA00022989"/>
    </source>
</evidence>
<dbReference type="Pfam" id="PF08022">
    <property type="entry name" value="FAD_binding_8"/>
    <property type="match status" value="1"/>
</dbReference>
<keyword evidence="10" id="KW-0406">Ion transport</keyword>
<evidence type="ECO:0000256" key="11">
    <source>
        <dbReference type="ARBA" id="ARBA00023136"/>
    </source>
</evidence>
<name>A0A9P6TEG3_9BASI</name>
<keyword evidence="5" id="KW-1003">Cell membrane</keyword>
<feature type="transmembrane region" description="Helical" evidence="13">
    <location>
        <begin position="243"/>
        <end position="263"/>
    </location>
</feature>
<dbReference type="GO" id="GO:0006879">
    <property type="term" value="P:intracellular iron ion homeostasis"/>
    <property type="evidence" value="ECO:0007669"/>
    <property type="project" value="TreeGrafter"/>
</dbReference>
<evidence type="ECO:0000256" key="9">
    <source>
        <dbReference type="ARBA" id="ARBA00023002"/>
    </source>
</evidence>
<dbReference type="GO" id="GO:0006826">
    <property type="term" value="P:iron ion transport"/>
    <property type="evidence" value="ECO:0007669"/>
    <property type="project" value="UniProtKB-ARBA"/>
</dbReference>
<evidence type="ECO:0000256" key="6">
    <source>
        <dbReference type="ARBA" id="ARBA00022692"/>
    </source>
</evidence>
<reference evidence="15" key="1">
    <citation type="submission" date="2013-11" db="EMBL/GenBank/DDBJ databases">
        <title>Genome sequence of the fusiform rust pathogen reveals effectors for host alternation and coevolution with pine.</title>
        <authorList>
            <consortium name="DOE Joint Genome Institute"/>
            <person name="Smith K."/>
            <person name="Pendleton A."/>
            <person name="Kubisiak T."/>
            <person name="Anderson C."/>
            <person name="Salamov A."/>
            <person name="Aerts A."/>
            <person name="Riley R."/>
            <person name="Clum A."/>
            <person name="Lindquist E."/>
            <person name="Ence D."/>
            <person name="Campbell M."/>
            <person name="Kronenberg Z."/>
            <person name="Feau N."/>
            <person name="Dhillon B."/>
            <person name="Hamelin R."/>
            <person name="Burleigh J."/>
            <person name="Smith J."/>
            <person name="Yandell M."/>
            <person name="Nelson C."/>
            <person name="Grigoriev I."/>
            <person name="Davis J."/>
        </authorList>
    </citation>
    <scope>NUCLEOTIDE SEQUENCE</scope>
    <source>
        <strain evidence="15">G11</strain>
    </source>
</reference>
<feature type="transmembrane region" description="Helical" evidence="13">
    <location>
        <begin position="184"/>
        <end position="205"/>
    </location>
</feature>
<proteinExistence type="inferred from homology"/>
<evidence type="ECO:0000256" key="2">
    <source>
        <dbReference type="ARBA" id="ARBA00006278"/>
    </source>
</evidence>
<dbReference type="OrthoDB" id="3944240at2759"/>
<dbReference type="InterPro" id="IPR051410">
    <property type="entry name" value="Ferric/Cupric_Reductase"/>
</dbReference>